<evidence type="ECO:0000256" key="1">
    <source>
        <dbReference type="ARBA" id="ARBA00004123"/>
    </source>
</evidence>
<evidence type="ECO:0000256" key="6">
    <source>
        <dbReference type="SAM" id="Coils"/>
    </source>
</evidence>
<dbReference type="InterPro" id="IPR036638">
    <property type="entry name" value="HLH_DNA-bd_sf"/>
</dbReference>
<dbReference type="GO" id="GO:0005634">
    <property type="term" value="C:nucleus"/>
    <property type="evidence" value="ECO:0007669"/>
    <property type="project" value="UniProtKB-SubCell"/>
</dbReference>
<feature type="region of interest" description="Disordered" evidence="7">
    <location>
        <begin position="166"/>
        <end position="230"/>
    </location>
</feature>
<dbReference type="GO" id="GO:0000978">
    <property type="term" value="F:RNA polymerase II cis-regulatory region sequence-specific DNA binding"/>
    <property type="evidence" value="ECO:0007669"/>
    <property type="project" value="TreeGrafter"/>
</dbReference>
<evidence type="ECO:0000313" key="10">
    <source>
        <dbReference type="Proteomes" id="UP001360560"/>
    </source>
</evidence>
<dbReference type="AlphaFoldDB" id="A0AAV5QN18"/>
<keyword evidence="10" id="KW-1185">Reference proteome</keyword>
<dbReference type="GeneID" id="90073900"/>
<keyword evidence="2" id="KW-0805">Transcription regulation</keyword>
<dbReference type="PANTHER" id="PTHR15741:SF27">
    <property type="entry name" value="TRANSCRIPTION FACTOR AP-4"/>
    <property type="match status" value="1"/>
</dbReference>
<feature type="coiled-coil region" evidence="6">
    <location>
        <begin position="134"/>
        <end position="161"/>
    </location>
</feature>
<evidence type="ECO:0000256" key="2">
    <source>
        <dbReference type="ARBA" id="ARBA00023015"/>
    </source>
</evidence>
<dbReference type="Proteomes" id="UP001360560">
    <property type="component" value="Unassembled WGS sequence"/>
</dbReference>
<keyword evidence="3" id="KW-0238">DNA-binding</keyword>
<keyword evidence="6" id="KW-0175">Coiled coil</keyword>
<name>A0AAV5QN18_9ASCO</name>
<dbReference type="GO" id="GO:0046983">
    <property type="term" value="F:protein dimerization activity"/>
    <property type="evidence" value="ECO:0007669"/>
    <property type="project" value="InterPro"/>
</dbReference>
<organism evidence="9 10">
    <name type="scientific">Saccharomycopsis crataegensis</name>
    <dbReference type="NCBI Taxonomy" id="43959"/>
    <lineage>
        <taxon>Eukaryota</taxon>
        <taxon>Fungi</taxon>
        <taxon>Dikarya</taxon>
        <taxon>Ascomycota</taxon>
        <taxon>Saccharomycotina</taxon>
        <taxon>Saccharomycetes</taxon>
        <taxon>Saccharomycopsidaceae</taxon>
        <taxon>Saccharomycopsis</taxon>
    </lineage>
</organism>
<feature type="compositionally biased region" description="Low complexity" evidence="7">
    <location>
        <begin position="166"/>
        <end position="182"/>
    </location>
</feature>
<dbReference type="RefSeq" id="XP_064852921.1">
    <property type="nucleotide sequence ID" value="XM_064996849.1"/>
</dbReference>
<protein>
    <recommendedName>
        <fullName evidence="8">BHLH domain-containing protein</fullName>
    </recommendedName>
</protein>
<evidence type="ECO:0000256" key="4">
    <source>
        <dbReference type="ARBA" id="ARBA00023163"/>
    </source>
</evidence>
<proteinExistence type="predicted"/>
<evidence type="ECO:0000259" key="8">
    <source>
        <dbReference type="PROSITE" id="PS50888"/>
    </source>
</evidence>
<accession>A0AAV5QN18</accession>
<dbReference type="GO" id="GO:0000981">
    <property type="term" value="F:DNA-binding transcription factor activity, RNA polymerase II-specific"/>
    <property type="evidence" value="ECO:0007669"/>
    <property type="project" value="TreeGrafter"/>
</dbReference>
<dbReference type="Gene3D" id="4.10.280.10">
    <property type="entry name" value="Helix-loop-helix DNA-binding domain"/>
    <property type="match status" value="1"/>
</dbReference>
<feature type="region of interest" description="Disordered" evidence="7">
    <location>
        <begin position="257"/>
        <end position="279"/>
    </location>
</feature>
<evidence type="ECO:0000256" key="5">
    <source>
        <dbReference type="ARBA" id="ARBA00023242"/>
    </source>
</evidence>
<evidence type="ECO:0000313" key="9">
    <source>
        <dbReference type="EMBL" id="GMM35925.1"/>
    </source>
</evidence>
<reference evidence="9 10" key="1">
    <citation type="journal article" date="2023" name="Elife">
        <title>Identification of key yeast species and microbe-microbe interactions impacting larval growth of Drosophila in the wild.</title>
        <authorList>
            <person name="Mure A."/>
            <person name="Sugiura Y."/>
            <person name="Maeda R."/>
            <person name="Honda K."/>
            <person name="Sakurai N."/>
            <person name="Takahashi Y."/>
            <person name="Watada M."/>
            <person name="Katoh T."/>
            <person name="Gotoh A."/>
            <person name="Gotoh Y."/>
            <person name="Taniguchi I."/>
            <person name="Nakamura K."/>
            <person name="Hayashi T."/>
            <person name="Katayama T."/>
            <person name="Uemura T."/>
            <person name="Hattori Y."/>
        </authorList>
    </citation>
    <scope>NUCLEOTIDE SEQUENCE [LARGE SCALE GENOMIC DNA]</scope>
    <source>
        <strain evidence="9 10">SC-9</strain>
    </source>
</reference>
<dbReference type="PANTHER" id="PTHR15741">
    <property type="entry name" value="BASIC HELIX-LOOP-HELIX ZIP TRANSCRIPTION FACTOR"/>
    <property type="match status" value="1"/>
</dbReference>
<sequence>MADRRVSYQLPSIDNQIDENTNFAEANNHQNTPSPSSADYAAVIDSTLGSAAALSESHHNNNTNNNNHHPTSSNLPHVLTKGGGSRVTKVDQDRKHLHIRSEQRRRERITDGFSQLRAVVPTVRSGYDSKALVLKKSAEYIEALEYEVSNLKNQLIALEQFYKNNGNSNNNNDNVNNDNNEFNDNREKKDGEKVSNEDTKSESKDKNNSDDNNSNNNGHGNMQMMFHPPFLPPHPHPPFVPAGFMPPMFPFMSPIIGTPIGPNNPGNPDQNNHNGTMGQPATLTAAQTQQITNQASVAAAAALMQPTVPYYFATDFTSKRNQKPDDKKEDNAATKETAANDSDKEKSSGSDNTGDDRKVKPETSNEVEMNVVDAVNAFAVAVATNKLKEAVERVNSNNQEA</sequence>
<dbReference type="EMBL" id="BTFZ01000011">
    <property type="protein sequence ID" value="GMM35925.1"/>
    <property type="molecule type" value="Genomic_DNA"/>
</dbReference>
<gene>
    <name evidence="9" type="ORF">DASC09_032500</name>
</gene>
<feature type="compositionally biased region" description="Basic and acidic residues" evidence="7">
    <location>
        <begin position="183"/>
        <end position="209"/>
    </location>
</feature>
<dbReference type="Pfam" id="PF00010">
    <property type="entry name" value="HLH"/>
    <property type="match status" value="1"/>
</dbReference>
<dbReference type="InterPro" id="IPR052207">
    <property type="entry name" value="Max-like/E-box_TFs"/>
</dbReference>
<feature type="region of interest" description="Disordered" evidence="7">
    <location>
        <begin position="56"/>
        <end position="95"/>
    </location>
</feature>
<dbReference type="InterPro" id="IPR011598">
    <property type="entry name" value="bHLH_dom"/>
</dbReference>
<feature type="domain" description="BHLH" evidence="8">
    <location>
        <begin position="93"/>
        <end position="144"/>
    </location>
</feature>
<dbReference type="PROSITE" id="PS50888">
    <property type="entry name" value="BHLH"/>
    <property type="match status" value="1"/>
</dbReference>
<evidence type="ECO:0000256" key="7">
    <source>
        <dbReference type="SAM" id="MobiDB-lite"/>
    </source>
</evidence>
<evidence type="ECO:0000256" key="3">
    <source>
        <dbReference type="ARBA" id="ARBA00023125"/>
    </source>
</evidence>
<comment type="caution">
    <text evidence="9">The sequence shown here is derived from an EMBL/GenBank/DDBJ whole genome shotgun (WGS) entry which is preliminary data.</text>
</comment>
<keyword evidence="4" id="KW-0804">Transcription</keyword>
<comment type="subcellular location">
    <subcellularLocation>
        <location evidence="1">Nucleus</location>
    </subcellularLocation>
</comment>
<dbReference type="SMART" id="SM00353">
    <property type="entry name" value="HLH"/>
    <property type="match status" value="1"/>
</dbReference>
<feature type="region of interest" description="Disordered" evidence="7">
    <location>
        <begin position="318"/>
        <end position="369"/>
    </location>
</feature>
<feature type="compositionally biased region" description="Low complexity" evidence="7">
    <location>
        <begin position="60"/>
        <end position="77"/>
    </location>
</feature>
<feature type="compositionally biased region" description="Basic and acidic residues" evidence="7">
    <location>
        <begin position="341"/>
        <end position="363"/>
    </location>
</feature>
<dbReference type="SUPFAM" id="SSF47459">
    <property type="entry name" value="HLH, helix-loop-helix DNA-binding domain"/>
    <property type="match status" value="1"/>
</dbReference>
<feature type="compositionally biased region" description="Basic and acidic residues" evidence="7">
    <location>
        <begin position="322"/>
        <end position="333"/>
    </location>
</feature>
<keyword evidence="5" id="KW-0539">Nucleus</keyword>